<organism evidence="1">
    <name type="scientific">Trichuris suis</name>
    <name type="common">pig whipworm</name>
    <dbReference type="NCBI Taxonomy" id="68888"/>
    <lineage>
        <taxon>Eukaryota</taxon>
        <taxon>Metazoa</taxon>
        <taxon>Ecdysozoa</taxon>
        <taxon>Nematoda</taxon>
        <taxon>Enoplea</taxon>
        <taxon>Dorylaimia</taxon>
        <taxon>Trichinellida</taxon>
        <taxon>Trichuridae</taxon>
        <taxon>Trichuris</taxon>
    </lineage>
</organism>
<sequence length="429" mass="48461">MYGTEPPLGRTVEQSRRTHISNEQCKLFGLSSFQNLEVSPFAVAYKGMFVSFRFLRSTFTDTSQIDMLKLNSQVPTNLRSVCFHLFRAFKHPMEREWAERVGKMLLPIVKPLLSYNDCIPHFVLRNMKVVFLIRRNKSTINRDLAVEVSKIWKNLITLYVHVGEKSPGDLCDIAVSVGRIGLHYLLCPRCTCDNASFALTDMFMRTAAFKKKVNISGSSVSKPLDCLFAQIPLSVQVVMMGELNIGGKIDEMRLLLLLRAIECIAVAMAKNEQIAHSTVIFDKKGPRSTRIIKTSKIDYRIALRAAYDDRNFSVLKTGPEGSPVYFSHFFNGHYIHKALSPSTDMNILWHDNVLLNGFNYSEDERSDRIKKTTVCNTILLLNRPFHASLSESCTHIATNSLSHNDGTHVIHGCDGAELANFDILHAPED</sequence>
<reference evidence="1" key="1">
    <citation type="journal article" date="2014" name="Nat. Genet.">
        <title>Genome and transcriptome of the porcine whipworm Trichuris suis.</title>
        <authorList>
            <person name="Jex A.R."/>
            <person name="Nejsum P."/>
            <person name="Schwarz E.M."/>
            <person name="Hu L."/>
            <person name="Young N.D."/>
            <person name="Hall R.S."/>
            <person name="Korhonen P.K."/>
            <person name="Liao S."/>
            <person name="Thamsborg S."/>
            <person name="Xia J."/>
            <person name="Xu P."/>
            <person name="Wang S."/>
            <person name="Scheerlinck J.P."/>
            <person name="Hofmann A."/>
            <person name="Sternberg P.W."/>
            <person name="Wang J."/>
            <person name="Gasser R.B."/>
        </authorList>
    </citation>
    <scope>NUCLEOTIDE SEQUENCE [LARGE SCALE GENOMIC DNA]</scope>
    <source>
        <strain evidence="1">DCEP-RM93F</strain>
    </source>
</reference>
<evidence type="ECO:0000313" key="1">
    <source>
        <dbReference type="EMBL" id="KFD65459.1"/>
    </source>
</evidence>
<gene>
    <name evidence="1" type="ORF">M514_22385</name>
</gene>
<proteinExistence type="predicted"/>
<dbReference type="AlphaFoldDB" id="A0A085N7L3"/>
<protein>
    <submittedName>
        <fullName evidence="1">Uncharacterized protein</fullName>
    </submittedName>
</protein>
<name>A0A085N7L3_9BILA</name>
<dbReference type="Proteomes" id="UP000030758">
    <property type="component" value="Unassembled WGS sequence"/>
</dbReference>
<dbReference type="EMBL" id="KL367538">
    <property type="protein sequence ID" value="KFD65459.1"/>
    <property type="molecule type" value="Genomic_DNA"/>
</dbReference>
<accession>A0A085N7L3</accession>